<dbReference type="AlphaFoldDB" id="A0A376BK46"/>
<sequence length="110" mass="13278">MPEIIIQVSDEEMRNLLEQAQSVDMALEEYAYYAVCNHRLYLSLLRENKERYSRAADIRHEKTRQMKDQAIQDFKTEHTANQISRNEFAERYAKKYFVSQKTLRKWLQGE</sequence>
<dbReference type="RefSeq" id="WP_034295756.1">
    <property type="nucleotide sequence ID" value="NZ_CP091519.2"/>
</dbReference>
<evidence type="ECO:0000313" key="1">
    <source>
        <dbReference type="EMBL" id="SSY70122.1"/>
    </source>
</evidence>
<keyword evidence="2" id="KW-1185">Reference proteome</keyword>
<name>A0A376BK46_9NEIS</name>
<evidence type="ECO:0000313" key="2">
    <source>
        <dbReference type="Proteomes" id="UP000254209"/>
    </source>
</evidence>
<gene>
    <name evidence="1" type="ORF">NCTC10283_00187</name>
</gene>
<dbReference type="Proteomes" id="UP000254209">
    <property type="component" value="Unassembled WGS sequence"/>
</dbReference>
<reference evidence="1 2" key="1">
    <citation type="submission" date="2018-06" db="EMBL/GenBank/DDBJ databases">
        <authorList>
            <consortium name="Pathogen Informatics"/>
            <person name="Doyle S."/>
        </authorList>
    </citation>
    <scope>NUCLEOTIDE SEQUENCE [LARGE SCALE GENOMIC DNA]</scope>
    <source>
        <strain evidence="1 2">NCTC10283</strain>
    </source>
</reference>
<dbReference type="EMBL" id="UFSO01000002">
    <property type="protein sequence ID" value="SSY70122.1"/>
    <property type="molecule type" value="Genomic_DNA"/>
</dbReference>
<protein>
    <submittedName>
        <fullName evidence="1">Uncharacterized protein</fullName>
    </submittedName>
</protein>
<proteinExistence type="predicted"/>
<dbReference type="STRING" id="1120980.GCA_000745955_02588"/>
<organism evidence="1 2">
    <name type="scientific">Alysiella crassa</name>
    <dbReference type="NCBI Taxonomy" id="153491"/>
    <lineage>
        <taxon>Bacteria</taxon>
        <taxon>Pseudomonadati</taxon>
        <taxon>Pseudomonadota</taxon>
        <taxon>Betaproteobacteria</taxon>
        <taxon>Neisseriales</taxon>
        <taxon>Neisseriaceae</taxon>
        <taxon>Alysiella</taxon>
    </lineage>
</organism>
<accession>A0A376BK46</accession>